<dbReference type="EMBL" id="JBHSMR010000013">
    <property type="protein sequence ID" value="MFC5480466.1"/>
    <property type="molecule type" value="Genomic_DNA"/>
</dbReference>
<sequence>MMTILFMMPVTTFDPYVLDVLMPDLVGHEHAPSAFLVYVYLWHRIEANGGRAVQLSYATIGLETGLSRITAQRAIALLLRRQLISATSVSRTAVPSYLVLRPWAERKRPRENS</sequence>
<name>A0ABW0MV28_9BURK</name>
<dbReference type="Proteomes" id="UP001596101">
    <property type="component" value="Unassembled WGS sequence"/>
</dbReference>
<accession>A0ABW0MV28</accession>
<comment type="caution">
    <text evidence="1">The sequence shown here is derived from an EMBL/GenBank/DDBJ whole genome shotgun (WGS) entry which is preliminary data.</text>
</comment>
<organism evidence="1 2">
    <name type="scientific">Massilia suwonensis</name>
    <dbReference type="NCBI Taxonomy" id="648895"/>
    <lineage>
        <taxon>Bacteria</taxon>
        <taxon>Pseudomonadati</taxon>
        <taxon>Pseudomonadota</taxon>
        <taxon>Betaproteobacteria</taxon>
        <taxon>Burkholderiales</taxon>
        <taxon>Oxalobacteraceae</taxon>
        <taxon>Telluria group</taxon>
        <taxon>Massilia</taxon>
    </lineage>
</organism>
<evidence type="ECO:0008006" key="3">
    <source>
        <dbReference type="Google" id="ProtNLM"/>
    </source>
</evidence>
<proteinExistence type="predicted"/>
<dbReference type="RefSeq" id="WP_379759835.1">
    <property type="nucleotide sequence ID" value="NZ_JBHSMR010000013.1"/>
</dbReference>
<gene>
    <name evidence="1" type="ORF">ACFPQ5_19875</name>
</gene>
<evidence type="ECO:0000313" key="1">
    <source>
        <dbReference type="EMBL" id="MFC5480466.1"/>
    </source>
</evidence>
<keyword evidence="2" id="KW-1185">Reference proteome</keyword>
<reference evidence="2" key="1">
    <citation type="journal article" date="2019" name="Int. J. Syst. Evol. Microbiol.">
        <title>The Global Catalogue of Microorganisms (GCM) 10K type strain sequencing project: providing services to taxonomists for standard genome sequencing and annotation.</title>
        <authorList>
            <consortium name="The Broad Institute Genomics Platform"/>
            <consortium name="The Broad Institute Genome Sequencing Center for Infectious Disease"/>
            <person name="Wu L."/>
            <person name="Ma J."/>
        </authorList>
    </citation>
    <scope>NUCLEOTIDE SEQUENCE [LARGE SCALE GENOMIC DNA]</scope>
    <source>
        <strain evidence="2">CCUG 43111</strain>
    </source>
</reference>
<protein>
    <recommendedName>
        <fullName evidence="3">Helix-turn-helix domain-containing protein</fullName>
    </recommendedName>
</protein>
<evidence type="ECO:0000313" key="2">
    <source>
        <dbReference type="Proteomes" id="UP001596101"/>
    </source>
</evidence>